<protein>
    <submittedName>
        <fullName evidence="8">MFS transporter</fullName>
    </submittedName>
</protein>
<feature type="transmembrane region" description="Helical" evidence="7">
    <location>
        <begin position="381"/>
        <end position="404"/>
    </location>
</feature>
<feature type="transmembrane region" description="Helical" evidence="7">
    <location>
        <begin position="134"/>
        <end position="153"/>
    </location>
</feature>
<feature type="transmembrane region" description="Helical" evidence="7">
    <location>
        <begin position="410"/>
        <end position="430"/>
    </location>
</feature>
<dbReference type="CDD" id="cd06173">
    <property type="entry name" value="MFS_MefA_like"/>
    <property type="match status" value="1"/>
</dbReference>
<feature type="transmembrane region" description="Helical" evidence="7">
    <location>
        <begin position="74"/>
        <end position="96"/>
    </location>
</feature>
<proteinExistence type="predicted"/>
<keyword evidence="3 7" id="KW-0812">Transmembrane</keyword>
<dbReference type="PANTHER" id="PTHR23513:SF6">
    <property type="entry name" value="MAJOR FACILITATOR SUPERFAMILY ASSOCIATED DOMAIN-CONTAINING PROTEIN"/>
    <property type="match status" value="1"/>
</dbReference>
<dbReference type="InterPro" id="IPR011701">
    <property type="entry name" value="MFS"/>
</dbReference>
<feature type="transmembrane region" description="Helical" evidence="7">
    <location>
        <begin position="46"/>
        <end position="67"/>
    </location>
</feature>
<evidence type="ECO:0000256" key="7">
    <source>
        <dbReference type="SAM" id="Phobius"/>
    </source>
</evidence>
<keyword evidence="5 7" id="KW-0472">Membrane</keyword>
<dbReference type="Pfam" id="PF07690">
    <property type="entry name" value="MFS_1"/>
    <property type="match status" value="1"/>
</dbReference>
<keyword evidence="9" id="KW-1185">Reference proteome</keyword>
<dbReference type="Gene3D" id="1.20.1250.20">
    <property type="entry name" value="MFS general substrate transporter like domains"/>
    <property type="match status" value="1"/>
</dbReference>
<evidence type="ECO:0000256" key="4">
    <source>
        <dbReference type="ARBA" id="ARBA00022989"/>
    </source>
</evidence>
<organism evidence="8 9">
    <name type="scientific">Streptomyces cremeus</name>
    <dbReference type="NCBI Taxonomy" id="66881"/>
    <lineage>
        <taxon>Bacteria</taxon>
        <taxon>Bacillati</taxon>
        <taxon>Actinomycetota</taxon>
        <taxon>Actinomycetes</taxon>
        <taxon>Kitasatosporales</taxon>
        <taxon>Streptomycetaceae</taxon>
        <taxon>Streptomyces</taxon>
    </lineage>
</organism>
<feature type="transmembrane region" description="Helical" evidence="7">
    <location>
        <begin position="108"/>
        <end position="127"/>
    </location>
</feature>
<sequence length="449" mass="45996">MAEVDVAPDGQHEAVRDGGASAGSGKGRTTRSGFAGVLRTPGALRLIGSLFVLELGSAMTTVGLPLLVMQRYGLGIEAGATLAVRFLPNILLGPLAGQVVDRHDPRKVALLAALGSGAVALLFPLAGALWQIQLLALVIGFGYMFSFPATMALRPRVIPEGSELEGNGLIVSAERIPKLLGPALAGVITAGLGLNWLFCVEAATAVVAALLLVRSLPGASMAAPASSKPAVRVNWVLSWARSLGRGATELVRMVRGDSRLASLTITAFTYMVALGLGRTFLASYALEDFAGVPGMFGYLLAAMGLGGAVGAVAAARFRNWNQGIVYILGNALEGVCWAALCLTGDVAVAVVLLFVAGVFESVASVVYFAEVQKRLPVGLTGRYYATLVPLSDVFLVGGVTLGGAAVVLGVTWSAVLVGLAMAVPVLALAVQLASGPRDEDLAPPAGAAR</sequence>
<feature type="transmembrane region" description="Helical" evidence="7">
    <location>
        <begin position="324"/>
        <end position="340"/>
    </location>
</feature>
<keyword evidence="4 7" id="KW-1133">Transmembrane helix</keyword>
<feature type="region of interest" description="Disordered" evidence="6">
    <location>
        <begin position="1"/>
        <end position="30"/>
    </location>
</feature>
<reference evidence="8 9" key="1">
    <citation type="submission" date="2024-09" db="EMBL/GenBank/DDBJ databases">
        <authorList>
            <person name="Sun Q."/>
            <person name="Mori K."/>
        </authorList>
    </citation>
    <scope>NUCLEOTIDE SEQUENCE [LARGE SCALE GENOMIC DNA]</scope>
    <source>
        <strain evidence="8 9">JCM 4362</strain>
    </source>
</reference>
<comment type="subcellular location">
    <subcellularLocation>
        <location evidence="1">Cell membrane</location>
        <topology evidence="1">Multi-pass membrane protein</topology>
    </subcellularLocation>
</comment>
<dbReference type="SUPFAM" id="SSF103473">
    <property type="entry name" value="MFS general substrate transporter"/>
    <property type="match status" value="1"/>
</dbReference>
<feature type="transmembrane region" description="Helical" evidence="7">
    <location>
        <begin position="296"/>
        <end position="317"/>
    </location>
</feature>
<dbReference type="PANTHER" id="PTHR23513">
    <property type="entry name" value="INTEGRAL MEMBRANE EFFLUX PROTEIN-RELATED"/>
    <property type="match status" value="1"/>
</dbReference>
<keyword evidence="2" id="KW-1003">Cell membrane</keyword>
<name>A0ABV5PGQ9_STRCM</name>
<feature type="transmembrane region" description="Helical" evidence="7">
    <location>
        <begin position="346"/>
        <end position="369"/>
    </location>
</feature>
<dbReference type="RefSeq" id="WP_345229095.1">
    <property type="nucleotide sequence ID" value="NZ_BAAAXE010000015.1"/>
</dbReference>
<feature type="transmembrane region" description="Helical" evidence="7">
    <location>
        <begin position="260"/>
        <end position="284"/>
    </location>
</feature>
<evidence type="ECO:0000256" key="5">
    <source>
        <dbReference type="ARBA" id="ARBA00023136"/>
    </source>
</evidence>
<accession>A0ABV5PGQ9</accession>
<evidence type="ECO:0000256" key="6">
    <source>
        <dbReference type="SAM" id="MobiDB-lite"/>
    </source>
</evidence>
<dbReference type="Proteomes" id="UP001589718">
    <property type="component" value="Unassembled WGS sequence"/>
</dbReference>
<comment type="caution">
    <text evidence="8">The sequence shown here is derived from an EMBL/GenBank/DDBJ whole genome shotgun (WGS) entry which is preliminary data.</text>
</comment>
<evidence type="ECO:0000256" key="1">
    <source>
        <dbReference type="ARBA" id="ARBA00004651"/>
    </source>
</evidence>
<evidence type="ECO:0000256" key="2">
    <source>
        <dbReference type="ARBA" id="ARBA00022475"/>
    </source>
</evidence>
<evidence type="ECO:0000256" key="3">
    <source>
        <dbReference type="ARBA" id="ARBA00022692"/>
    </source>
</evidence>
<evidence type="ECO:0000313" key="8">
    <source>
        <dbReference type="EMBL" id="MFB9522387.1"/>
    </source>
</evidence>
<gene>
    <name evidence="8" type="ORF">ACFFTU_20785</name>
</gene>
<dbReference type="InterPro" id="IPR036259">
    <property type="entry name" value="MFS_trans_sf"/>
</dbReference>
<dbReference type="EMBL" id="JBHMCR010000009">
    <property type="protein sequence ID" value="MFB9522387.1"/>
    <property type="molecule type" value="Genomic_DNA"/>
</dbReference>
<feature type="transmembrane region" description="Helical" evidence="7">
    <location>
        <begin position="183"/>
        <end position="213"/>
    </location>
</feature>
<evidence type="ECO:0000313" key="9">
    <source>
        <dbReference type="Proteomes" id="UP001589718"/>
    </source>
</evidence>